<dbReference type="Proteomes" id="UP000092740">
    <property type="component" value="Unassembled WGS sequence"/>
</dbReference>
<evidence type="ECO:0000313" key="2">
    <source>
        <dbReference type="Proteomes" id="UP000092740"/>
    </source>
</evidence>
<gene>
    <name evidence="1" type="ORF">BBB48_03625</name>
</gene>
<reference evidence="1 2" key="1">
    <citation type="submission" date="2016-06" db="EMBL/GenBank/DDBJ databases">
        <title>Simultaneous identification of Haemophilus influenzae and Haemophilus haemolyticus using TaqMan real-time PCR.</title>
        <authorList>
            <person name="Price E.P."/>
            <person name="Sarovich D.S."/>
            <person name="Harris T."/>
            <person name="Spargo J.C."/>
            <person name="Nosworthy E."/>
            <person name="Beissbarth J."/>
            <person name="Smith-Vaughan H.C."/>
        </authorList>
    </citation>
    <scope>NUCLEOTIDE SEQUENCE [LARGE SCALE GENOMIC DNA]</scope>
    <source>
        <strain evidence="1 2">ATCC 9796</strain>
    </source>
</reference>
<name>A0AB36E9P9_HAEPA</name>
<proteinExistence type="predicted"/>
<evidence type="ECO:0000313" key="1">
    <source>
        <dbReference type="EMBL" id="OBY52227.1"/>
    </source>
</evidence>
<evidence type="ECO:0008006" key="3">
    <source>
        <dbReference type="Google" id="ProtNLM"/>
    </source>
</evidence>
<comment type="caution">
    <text evidence="1">The sequence shown here is derived from an EMBL/GenBank/DDBJ whole genome shotgun (WGS) entry which is preliminary data.</text>
</comment>
<accession>A0AB36E9P9</accession>
<sequence>MIKGKYIYLGCNLYKFVNPHKFDLSEAVSLINVMTGEFARHRDGIIIDSSYEADELFLYDSSFKFQVIDNSVTLFCTNPGMQMHYIADCNGVLRIVQGEQFSNYLSLFPILDKEATFVKDSLPIQNENERKVVAFGSSSTEIFDYIFGDNENYLPFWASGWSARGLRKINEQMKPYLNTLIKIPKDSVILLHFGSVDTDFNLPYKMANSGFYDIPLFIKEMIDGILALKEYLNNLGFCHIYAVFTSPPPELPKSFWKDVFGLDQISELVRGKILFDFAVKLSALLPVINCLPDFVYSMDKLVCNKQFSRDEYDHHIDFISAQDIVYDKLKYIEGILPRRLEKHTSLYRHLGCDVSFIRKNNKPRLRTCR</sequence>
<organism evidence="1 2">
    <name type="scientific">Haemophilus parainfluenzae</name>
    <dbReference type="NCBI Taxonomy" id="729"/>
    <lineage>
        <taxon>Bacteria</taxon>
        <taxon>Pseudomonadati</taxon>
        <taxon>Pseudomonadota</taxon>
        <taxon>Gammaproteobacteria</taxon>
        <taxon>Pasteurellales</taxon>
        <taxon>Pasteurellaceae</taxon>
        <taxon>Haemophilus</taxon>
    </lineage>
</organism>
<dbReference type="AlphaFoldDB" id="A0AB36E9P9"/>
<protein>
    <recommendedName>
        <fullName evidence="3">SGNH/GDSL hydrolase family protein</fullName>
    </recommendedName>
</protein>
<dbReference type="RefSeq" id="WP_049380708.1">
    <property type="nucleotide sequence ID" value="NZ_MAQD01000005.1"/>
</dbReference>
<dbReference type="EMBL" id="MAQD01000005">
    <property type="protein sequence ID" value="OBY52227.1"/>
    <property type="molecule type" value="Genomic_DNA"/>
</dbReference>